<dbReference type="Proteomes" id="UP000192610">
    <property type="component" value="Unassembled WGS sequence"/>
</dbReference>
<dbReference type="RefSeq" id="WP_081199917.1">
    <property type="nucleotide sequence ID" value="NZ_FOCZ01000001.1"/>
</dbReference>
<reference evidence="2" key="1">
    <citation type="submission" date="2016-04" db="EMBL/GenBank/DDBJ databases">
        <authorList>
            <person name="Chen L."/>
            <person name="Zhuang W."/>
            <person name="Wang G."/>
        </authorList>
    </citation>
    <scope>NUCLEOTIDE SEQUENCE [LARGE SCALE GENOMIC DNA]</scope>
    <source>
        <strain evidence="2">17621</strain>
    </source>
</reference>
<proteinExistence type="predicted"/>
<dbReference type="STRING" id="354355.SAMN05660816_00147"/>
<dbReference type="EMBL" id="LVXG01000012">
    <property type="protein sequence ID" value="OQP51164.1"/>
    <property type="molecule type" value="Genomic_DNA"/>
</dbReference>
<sequence length="94" mass="10995">MNFEAFQQSLTTNTPPANTNVYLQSLWHDAKGDWDHAHTLIQDLSDKSAAWIHAYLHRKEGDIWNANYWYTKAGQRMPGYGLEQEWEELVKAML</sequence>
<accession>A0A1V9EYZ0</accession>
<evidence type="ECO:0000313" key="2">
    <source>
        <dbReference type="Proteomes" id="UP000192610"/>
    </source>
</evidence>
<gene>
    <name evidence="1" type="ORF">A4H97_03950</name>
</gene>
<organism evidence="1 2">
    <name type="scientific">Niastella yeongjuensis</name>
    <dbReference type="NCBI Taxonomy" id="354355"/>
    <lineage>
        <taxon>Bacteria</taxon>
        <taxon>Pseudomonadati</taxon>
        <taxon>Bacteroidota</taxon>
        <taxon>Chitinophagia</taxon>
        <taxon>Chitinophagales</taxon>
        <taxon>Chitinophagaceae</taxon>
        <taxon>Niastella</taxon>
    </lineage>
</organism>
<dbReference type="AlphaFoldDB" id="A0A1V9EYZ0"/>
<dbReference type="OrthoDB" id="370799at2"/>
<name>A0A1V9EYZ0_9BACT</name>
<comment type="caution">
    <text evidence="1">The sequence shown here is derived from an EMBL/GenBank/DDBJ whole genome shotgun (WGS) entry which is preliminary data.</text>
</comment>
<evidence type="ECO:0000313" key="1">
    <source>
        <dbReference type="EMBL" id="OQP51164.1"/>
    </source>
</evidence>
<keyword evidence="2" id="KW-1185">Reference proteome</keyword>
<protein>
    <submittedName>
        <fullName evidence="1">Uncharacterized protein</fullName>
    </submittedName>
</protein>